<dbReference type="SUPFAM" id="SSF53756">
    <property type="entry name" value="UDP-Glycosyltransferase/glycogen phosphorylase"/>
    <property type="match status" value="1"/>
</dbReference>
<feature type="domain" description="Hint" evidence="2">
    <location>
        <begin position="280"/>
        <end position="374"/>
    </location>
</feature>
<reference evidence="3 4" key="1">
    <citation type="submission" date="2017-04" db="EMBL/GenBank/DDBJ databases">
        <title>Draft Aigarchaeota genome from a New Zealand hot spring.</title>
        <authorList>
            <person name="Reysenbach A.-L."/>
            <person name="Donaho J.A."/>
            <person name="Gerhart J."/>
            <person name="Kelley J.F."/>
            <person name="Kouba K."/>
            <person name="Podar M."/>
            <person name="Stott M."/>
        </authorList>
    </citation>
    <scope>NUCLEOTIDE SEQUENCE [LARGE SCALE GENOMIC DNA]</scope>
    <source>
        <strain evidence="3">NZ13_MG1</strain>
    </source>
</reference>
<gene>
    <name evidence="3" type="ORF">B9J98_08400</name>
</gene>
<dbReference type="AlphaFoldDB" id="A0A2R7Y0D0"/>
<evidence type="ECO:0000313" key="4">
    <source>
        <dbReference type="Proteomes" id="UP000244066"/>
    </source>
</evidence>
<dbReference type="NCBIfam" id="TIGR01445">
    <property type="entry name" value="intein_Nterm"/>
    <property type="match status" value="1"/>
</dbReference>
<dbReference type="SMART" id="SM00306">
    <property type="entry name" value="HintN"/>
    <property type="match status" value="1"/>
</dbReference>
<dbReference type="InterPro" id="IPR003586">
    <property type="entry name" value="Hint_dom_C"/>
</dbReference>
<protein>
    <submittedName>
        <fullName evidence="3">Uncharacterized protein</fullName>
    </submittedName>
</protein>
<dbReference type="SUPFAM" id="SSF51294">
    <property type="entry name" value="Hedgehog/intein (Hint) domain"/>
    <property type="match status" value="1"/>
</dbReference>
<dbReference type="InterPro" id="IPR030934">
    <property type="entry name" value="Intein_C"/>
</dbReference>
<dbReference type="PROSITE" id="PS50817">
    <property type="entry name" value="INTEIN_N_TER"/>
    <property type="match status" value="1"/>
</dbReference>
<evidence type="ECO:0000259" key="2">
    <source>
        <dbReference type="SMART" id="SM00306"/>
    </source>
</evidence>
<dbReference type="SMART" id="SM00305">
    <property type="entry name" value="HintC"/>
    <property type="match status" value="1"/>
</dbReference>
<evidence type="ECO:0000259" key="1">
    <source>
        <dbReference type="SMART" id="SM00305"/>
    </source>
</evidence>
<accession>A0A2R7Y0D0</accession>
<dbReference type="Pfam" id="PF14890">
    <property type="entry name" value="Intein_splicing"/>
    <property type="match status" value="1"/>
</dbReference>
<feature type="domain" description="Hint" evidence="1">
    <location>
        <begin position="569"/>
        <end position="615"/>
    </location>
</feature>
<proteinExistence type="predicted"/>
<dbReference type="InterPro" id="IPR003587">
    <property type="entry name" value="Hint_dom_N"/>
</dbReference>
<dbReference type="EMBL" id="NDWU01000039">
    <property type="protein sequence ID" value="PUA30974.1"/>
    <property type="molecule type" value="Genomic_DNA"/>
</dbReference>
<dbReference type="PANTHER" id="PTHR46656:SF3">
    <property type="entry name" value="PUTATIVE-RELATED"/>
    <property type="match status" value="1"/>
</dbReference>
<dbReference type="InterPro" id="IPR036844">
    <property type="entry name" value="Hint_dom_sf"/>
</dbReference>
<dbReference type="PANTHER" id="PTHR46656">
    <property type="entry name" value="PUTATIVE-RELATED"/>
    <property type="match status" value="1"/>
</dbReference>
<organism evidence="3 4">
    <name type="scientific">Candidatus Terraquivivens tikiterensis</name>
    <dbReference type="NCBI Taxonomy" id="1980982"/>
    <lineage>
        <taxon>Archaea</taxon>
        <taxon>Nitrososphaerota</taxon>
        <taxon>Candidatus Wolframiiraptoraceae</taxon>
        <taxon>Candidatus Terraquivivens</taxon>
    </lineage>
</organism>
<comment type="caution">
    <text evidence="3">The sequence shown here is derived from an EMBL/GenBank/DDBJ whole genome shotgun (WGS) entry which is preliminary data.</text>
</comment>
<dbReference type="InterPro" id="IPR006141">
    <property type="entry name" value="Intein_N"/>
</dbReference>
<sequence length="728" mass="82516">MDGRCYLHNGSVQVAASGWCCDTSMVAGNKALMFSGHRKTILKPTQIWYVYPMWKNVSFRVIGDYHVELLKKYFKVEPVDEHAFPLIQVFGNPLVILHPFFYPLQAFEKKISASLGRFCGIIGIDVADSDHISNYAVSLTEYATAIIVPSNFARQAYISSGVKCPVHVIPHGVSTKFIEAKKQEPTAFRYLAELKEKRNIKLVQCWVVHSPTRKGLDILLQYYQALAREYDNVLLVIKTARGVGCIPKTVEYKGGDLENYMEWKVLKGWLSEGEVMELMDICLAGDANLLTPDGDIPIRDIQPGDCVLSINDEGQLVWDRVLGWSERELKTSLYEIETEDGLVLKLTGNHKVYTSKGWVEAKDLNDGTLLLLYNGKCEKDLQVLDGGRKQHIEGTLGEFVGSSDMGEVFPIPNLPFSRNACLENVGSATKSNGSMEETSQTRAYQRRNSLLSWNNRWRRDYRAFLLPSGEKPHHASINIGCKSKREINNLAQRKSFQGWLYSQDDTKEQSFSNTCSELPICKADFGTNFTLSDNKEGTSNNLIELYRTERQQAFSRSLRQRRFGFSSKDGRVKWSKIRAIRKTETALQKVYDVKTTTGRYFANRILVHNCDLYFLSSRGGGFEHPPLLALARGEIVLAGKGGAWEDYLPKWALLPSRKSGKVFSDNPIHDGKGVEVIIDKAVDKTIEIFDNMDEYKARVQEYVNTRVKEEFTWEKIGSMLDGVIRKYV</sequence>
<dbReference type="PROSITE" id="PS50818">
    <property type="entry name" value="INTEIN_C_TER"/>
    <property type="match status" value="1"/>
</dbReference>
<dbReference type="Gene3D" id="3.40.50.2000">
    <property type="entry name" value="Glycogen Phosphorylase B"/>
    <property type="match status" value="3"/>
</dbReference>
<name>A0A2R7Y0D0_9ARCH</name>
<dbReference type="CDD" id="cd00081">
    <property type="entry name" value="Hint"/>
    <property type="match status" value="1"/>
</dbReference>
<dbReference type="Gene3D" id="2.170.16.10">
    <property type="entry name" value="Hedgehog/Intein (Hint) domain"/>
    <property type="match status" value="1"/>
</dbReference>
<evidence type="ECO:0000313" key="3">
    <source>
        <dbReference type="EMBL" id="PUA30974.1"/>
    </source>
</evidence>
<dbReference type="GO" id="GO:0016539">
    <property type="term" value="P:intein-mediated protein splicing"/>
    <property type="evidence" value="ECO:0007669"/>
    <property type="project" value="InterPro"/>
</dbReference>
<dbReference type="Proteomes" id="UP000244066">
    <property type="component" value="Unassembled WGS sequence"/>
</dbReference>